<comment type="caution">
    <text evidence="2">The sequence shown here is derived from an EMBL/GenBank/DDBJ whole genome shotgun (WGS) entry which is preliminary data.</text>
</comment>
<dbReference type="PANTHER" id="PTHR11803:SF58">
    <property type="entry name" value="PROTEIN HMF1-RELATED"/>
    <property type="match status" value="1"/>
</dbReference>
<evidence type="ECO:0000256" key="1">
    <source>
        <dbReference type="ARBA" id="ARBA00010552"/>
    </source>
</evidence>
<dbReference type="Gene3D" id="3.30.1330.40">
    <property type="entry name" value="RutC-like"/>
    <property type="match status" value="1"/>
</dbReference>
<evidence type="ECO:0008006" key="4">
    <source>
        <dbReference type="Google" id="ProtNLM"/>
    </source>
</evidence>
<dbReference type="PANTHER" id="PTHR11803">
    <property type="entry name" value="2-IMINOBUTANOATE/2-IMINOPROPANOATE DEAMINASE RIDA"/>
    <property type="match status" value="1"/>
</dbReference>
<keyword evidence="3" id="KW-1185">Reference proteome</keyword>
<name>A0ABP7KWI9_9MICO</name>
<sequence>MTENTHISDAVSRHDVEGITTRASSFPSYVRAGDYVFITGQVSIDDDGQVVAPGDVHAQTAQALSRLRRITEAAGGGIDSIVTATCYLTKAEFALEFNAAWAATFGEHRPARATVVAELLDPLLLVEVQATAYIPVTGISQLPS</sequence>
<accession>A0ABP7KWI9</accession>
<gene>
    <name evidence="2" type="ORF">GCM10022381_34800</name>
</gene>
<protein>
    <recommendedName>
        <fullName evidence="4">RidA family protein</fullName>
    </recommendedName>
</protein>
<evidence type="ECO:0000313" key="3">
    <source>
        <dbReference type="Proteomes" id="UP001501803"/>
    </source>
</evidence>
<dbReference type="InterPro" id="IPR035959">
    <property type="entry name" value="RutC-like_sf"/>
</dbReference>
<comment type="similarity">
    <text evidence="1">Belongs to the RutC family.</text>
</comment>
<dbReference type="CDD" id="cd00448">
    <property type="entry name" value="YjgF_YER057c_UK114_family"/>
    <property type="match status" value="1"/>
</dbReference>
<dbReference type="EMBL" id="BAABCN010000012">
    <property type="protein sequence ID" value="GAA3889857.1"/>
    <property type="molecule type" value="Genomic_DNA"/>
</dbReference>
<dbReference type="Pfam" id="PF01042">
    <property type="entry name" value="Ribonuc_L-PSP"/>
    <property type="match status" value="1"/>
</dbReference>
<organism evidence="2 3">
    <name type="scientific">Leifsonia kafniensis</name>
    <dbReference type="NCBI Taxonomy" id="475957"/>
    <lineage>
        <taxon>Bacteria</taxon>
        <taxon>Bacillati</taxon>
        <taxon>Actinomycetota</taxon>
        <taxon>Actinomycetes</taxon>
        <taxon>Micrococcales</taxon>
        <taxon>Microbacteriaceae</taxon>
        <taxon>Leifsonia</taxon>
    </lineage>
</organism>
<dbReference type="RefSeq" id="WP_345069012.1">
    <property type="nucleotide sequence ID" value="NZ_BAABCN010000012.1"/>
</dbReference>
<dbReference type="SUPFAM" id="SSF55298">
    <property type="entry name" value="YjgF-like"/>
    <property type="match status" value="1"/>
</dbReference>
<proteinExistence type="inferred from homology"/>
<dbReference type="Proteomes" id="UP001501803">
    <property type="component" value="Unassembled WGS sequence"/>
</dbReference>
<reference evidence="3" key="1">
    <citation type="journal article" date="2019" name="Int. J. Syst. Evol. Microbiol.">
        <title>The Global Catalogue of Microorganisms (GCM) 10K type strain sequencing project: providing services to taxonomists for standard genome sequencing and annotation.</title>
        <authorList>
            <consortium name="The Broad Institute Genomics Platform"/>
            <consortium name="The Broad Institute Genome Sequencing Center for Infectious Disease"/>
            <person name="Wu L."/>
            <person name="Ma J."/>
        </authorList>
    </citation>
    <scope>NUCLEOTIDE SEQUENCE [LARGE SCALE GENOMIC DNA]</scope>
    <source>
        <strain evidence="3">JCM 17021</strain>
    </source>
</reference>
<evidence type="ECO:0000313" key="2">
    <source>
        <dbReference type="EMBL" id="GAA3889857.1"/>
    </source>
</evidence>
<dbReference type="InterPro" id="IPR006175">
    <property type="entry name" value="YjgF/YER057c/UK114"/>
</dbReference>